<evidence type="ECO:0000259" key="1">
    <source>
        <dbReference type="Pfam" id="PF07727"/>
    </source>
</evidence>
<feature type="domain" description="Reverse transcriptase Ty1/copia-type" evidence="1">
    <location>
        <begin position="81"/>
        <end position="244"/>
    </location>
</feature>
<organism evidence="2">
    <name type="scientific">Phyllostachys edulis</name>
    <name type="common">Tortoise shell bamboo</name>
    <name type="synonym">Bambusa edulis</name>
    <dbReference type="NCBI Taxonomy" id="38705"/>
    <lineage>
        <taxon>Eukaryota</taxon>
        <taxon>Viridiplantae</taxon>
        <taxon>Streptophyta</taxon>
        <taxon>Embryophyta</taxon>
        <taxon>Tracheophyta</taxon>
        <taxon>Spermatophyta</taxon>
        <taxon>Magnoliopsida</taxon>
        <taxon>Liliopsida</taxon>
        <taxon>Poales</taxon>
        <taxon>Poaceae</taxon>
        <taxon>BOP clade</taxon>
        <taxon>Bambusoideae</taxon>
        <taxon>Arundinarodae</taxon>
        <taxon>Arundinarieae</taxon>
        <taxon>Arundinariinae</taxon>
        <taxon>Phyllostachys</taxon>
    </lineage>
</organism>
<dbReference type="InterPro" id="IPR013103">
    <property type="entry name" value="RVT_2"/>
</dbReference>
<dbReference type="PANTHER" id="PTHR11439:SF486">
    <property type="entry name" value="RLK (RECEPTOR-LIKE KINASE) PROTEIN, PUTATIVE-RELATED"/>
    <property type="match status" value="1"/>
</dbReference>
<proteinExistence type="predicted"/>
<protein>
    <submittedName>
        <fullName evidence="2">Putative retrotransposon protein</fullName>
    </submittedName>
</protein>
<dbReference type="PANTHER" id="PTHR11439">
    <property type="entry name" value="GAG-POL-RELATED RETROTRANSPOSON"/>
    <property type="match status" value="1"/>
</dbReference>
<dbReference type="Pfam" id="PF07727">
    <property type="entry name" value="RVT_2"/>
    <property type="match status" value="1"/>
</dbReference>
<dbReference type="EMBL" id="GQ252805">
    <property type="protein sequence ID" value="ADB85268.1"/>
    <property type="molecule type" value="Genomic_DNA"/>
</dbReference>
<reference evidence="2" key="1">
    <citation type="journal article" date="2010" name="J. Integr. Plant Biol.">
        <title>Insights into the bamboo genome: syntenic relationships to rice and sorghum.</title>
        <authorList>
            <person name="Gui Y.J."/>
            <person name="Zhou Y."/>
            <person name="Wang Y."/>
            <person name="Wang S."/>
            <person name="Wang S.Y."/>
            <person name="Hu Y."/>
            <person name="Bo S.P."/>
            <person name="Chen H."/>
            <person name="Zhou C.P."/>
            <person name="Ma N.X."/>
            <person name="Zhang T.Z."/>
            <person name="Fan L.J."/>
        </authorList>
    </citation>
    <scope>NUCLEOTIDE SEQUENCE</scope>
    <source>
        <tissue evidence="2">Shoot</tissue>
    </source>
</reference>
<evidence type="ECO:0000313" key="2">
    <source>
        <dbReference type="EMBL" id="ADB85268.1"/>
    </source>
</evidence>
<sequence length="327" mass="37603">MDACARIEAEKLKGLAPAIGSSGERVEALEESPHKEIVINYVTTGESMNKTTINVAIYFAKKIATIIDLDPKPVLLAEWYNWVFVRKRNENNEVVRYKARLVAQGFTQRHGVDYEETYSPVMDGTTFRYLISMAVNLNLEIKLMDMVTAYIYGNLDSNIYMKVPEGISVSNQDRANRNMYNVQLRKSLYGLKQSGRMWYNHLSDFLCKKGYTNNEDCPCVFIRRSYDGFCIVSVYVDDLNIIGTLEYIKKALMYLANCTRPDIVFVVNLLAKYSTEPTKRHWQGIKDIFRYLHGSKDLDLFYRKNQDLTITGYANAGYLSDPHTIKS</sequence>
<name>D3IVC8_PHYED</name>
<accession>D3IVC8</accession>
<dbReference type="AlphaFoldDB" id="D3IVC8"/>
<dbReference type="SUPFAM" id="SSF56672">
    <property type="entry name" value="DNA/RNA polymerases"/>
    <property type="match status" value="1"/>
</dbReference>
<dbReference type="InterPro" id="IPR043502">
    <property type="entry name" value="DNA/RNA_pol_sf"/>
</dbReference>